<dbReference type="PANTHER" id="PTHR37299">
    <property type="entry name" value="TRANSCRIPTIONAL REGULATOR-RELATED"/>
    <property type="match status" value="1"/>
</dbReference>
<proteinExistence type="predicted"/>
<dbReference type="InterPro" id="IPR046947">
    <property type="entry name" value="LytR-like"/>
</dbReference>
<dbReference type="Gene3D" id="2.20.25.10">
    <property type="match status" value="1"/>
</dbReference>
<feature type="domain" description="HTH LytTR-type" evidence="1">
    <location>
        <begin position="127"/>
        <end position="230"/>
    </location>
</feature>
<dbReference type="SMART" id="SM00850">
    <property type="entry name" value="LytTR"/>
    <property type="match status" value="1"/>
</dbReference>
<sequence>MMKAEENPMNGGDGMTNAVLEQFTTMIGEWIPEEAALAVAAGGKYVHFNGKGHRIPLAAGAPVEPGSIAHRVLKERKRTEAYLDGSDEIPPYYGIGYPVEVGEEPGAVVVLLPPGWRPPGEDPVRFLTGRQDDEWVPVPVGKISHIESADKKTWFYSDGEAYSTTQTLKQLETVLPESFHRIHRSYLVNTDAIARIRKDFTGNLLVETTDGEELPVSQTYASALRGTFGF</sequence>
<dbReference type="Pfam" id="PF04397">
    <property type="entry name" value="LytTR"/>
    <property type="match status" value="1"/>
</dbReference>
<comment type="caution">
    <text evidence="2">The sequence shown here is derived from an EMBL/GenBank/DDBJ whole genome shotgun (WGS) entry which is preliminary data.</text>
</comment>
<keyword evidence="3" id="KW-1185">Reference proteome</keyword>
<dbReference type="PROSITE" id="PS50930">
    <property type="entry name" value="HTH_LYTTR"/>
    <property type="match status" value="1"/>
</dbReference>
<evidence type="ECO:0000259" key="1">
    <source>
        <dbReference type="PROSITE" id="PS50930"/>
    </source>
</evidence>
<organism evidence="2 3">
    <name type="scientific">Bhargavaea ullalensis</name>
    <dbReference type="NCBI Taxonomy" id="1265685"/>
    <lineage>
        <taxon>Bacteria</taxon>
        <taxon>Bacillati</taxon>
        <taxon>Bacillota</taxon>
        <taxon>Bacilli</taxon>
        <taxon>Bacillales</taxon>
        <taxon>Caryophanaceae</taxon>
        <taxon>Bhargavaea</taxon>
    </lineage>
</organism>
<name>A0ABV2GE93_9BACL</name>
<dbReference type="PANTHER" id="PTHR37299:SF4">
    <property type="entry name" value="TRANSCRIPTIONAL REGULATOR"/>
    <property type="match status" value="1"/>
</dbReference>
<gene>
    <name evidence="2" type="ORF">ABID49_002471</name>
</gene>
<dbReference type="EMBL" id="JBEPLW010000026">
    <property type="protein sequence ID" value="MET3576542.1"/>
    <property type="molecule type" value="Genomic_DNA"/>
</dbReference>
<protein>
    <recommendedName>
        <fullName evidence="1">HTH LytTR-type domain-containing protein</fullName>
    </recommendedName>
</protein>
<reference evidence="2 3" key="1">
    <citation type="submission" date="2024-06" db="EMBL/GenBank/DDBJ databases">
        <title>Genomic Encyclopedia of Type Strains, Phase IV (KMG-IV): sequencing the most valuable type-strain genomes for metagenomic binning, comparative biology and taxonomic classification.</title>
        <authorList>
            <person name="Goeker M."/>
        </authorList>
    </citation>
    <scope>NUCLEOTIDE SEQUENCE [LARGE SCALE GENOMIC DNA]</scope>
    <source>
        <strain evidence="2 3">DSM 26128</strain>
    </source>
</reference>
<evidence type="ECO:0000313" key="3">
    <source>
        <dbReference type="Proteomes" id="UP001549099"/>
    </source>
</evidence>
<dbReference type="Proteomes" id="UP001549099">
    <property type="component" value="Unassembled WGS sequence"/>
</dbReference>
<dbReference type="InterPro" id="IPR007492">
    <property type="entry name" value="LytTR_DNA-bd_dom"/>
</dbReference>
<accession>A0ABV2GE93</accession>
<dbReference type="Gene3D" id="2.40.50.40">
    <property type="match status" value="1"/>
</dbReference>
<evidence type="ECO:0000313" key="2">
    <source>
        <dbReference type="EMBL" id="MET3576542.1"/>
    </source>
</evidence>